<reference evidence="3 4" key="1">
    <citation type="journal article" date="2011" name="J. Microbiol.">
        <title>Bacillus kyonggiensis sp. nov., isolated from soil of a lettuce field.</title>
        <authorList>
            <person name="Dong K."/>
            <person name="Lee S."/>
        </authorList>
    </citation>
    <scope>NUCLEOTIDE SEQUENCE [LARGE SCALE GENOMIC DNA]</scope>
    <source>
        <strain evidence="3 4">NB22</strain>
    </source>
</reference>
<comment type="similarity">
    <text evidence="1">Belongs to the AHA1 family.</text>
</comment>
<dbReference type="Gene3D" id="3.30.530.20">
    <property type="match status" value="1"/>
</dbReference>
<dbReference type="OrthoDB" id="9803476at2"/>
<dbReference type="EMBL" id="SWBM01000001">
    <property type="protein sequence ID" value="TKC18874.1"/>
    <property type="molecule type" value="Genomic_DNA"/>
</dbReference>
<organism evidence="3 4">
    <name type="scientific">Robertmurraya kyonggiensis</name>
    <dbReference type="NCBI Taxonomy" id="1037680"/>
    <lineage>
        <taxon>Bacteria</taxon>
        <taxon>Bacillati</taxon>
        <taxon>Bacillota</taxon>
        <taxon>Bacilli</taxon>
        <taxon>Bacillales</taxon>
        <taxon>Bacillaceae</taxon>
        <taxon>Robertmurraya</taxon>
    </lineage>
</organism>
<comment type="caution">
    <text evidence="3">The sequence shown here is derived from an EMBL/GenBank/DDBJ whole genome shotgun (WGS) entry which is preliminary data.</text>
</comment>
<sequence>MEETKMTIIPDLSMRPFNLTVERKMVCSPTVIFDAWTKKMDLWFAAPGSVIMQGEVDTAFFFETVYKIEEPGIVQRHPHYGRFLRLEQDRLIEITWLTGEGGTRGAETIVKVELEPDGSGTFVRLKHAGFPDEESKRQHEEAWPFVLEQLDDKMGNYQVDN</sequence>
<gene>
    <name evidence="3" type="ORF">FA727_04790</name>
</gene>
<dbReference type="InterPro" id="IPR023393">
    <property type="entry name" value="START-like_dom_sf"/>
</dbReference>
<dbReference type="SUPFAM" id="SSF55961">
    <property type="entry name" value="Bet v1-like"/>
    <property type="match status" value="1"/>
</dbReference>
<accession>A0A4U1D8W8</accession>
<dbReference type="Proteomes" id="UP000307756">
    <property type="component" value="Unassembled WGS sequence"/>
</dbReference>
<evidence type="ECO:0000259" key="2">
    <source>
        <dbReference type="Pfam" id="PF08327"/>
    </source>
</evidence>
<dbReference type="AlphaFoldDB" id="A0A4U1D8W8"/>
<dbReference type="CDD" id="cd07814">
    <property type="entry name" value="SRPBCC_CalC_Aha1-like"/>
    <property type="match status" value="1"/>
</dbReference>
<keyword evidence="4" id="KW-1185">Reference proteome</keyword>
<dbReference type="InterPro" id="IPR013538">
    <property type="entry name" value="ASHA1/2-like_C"/>
</dbReference>
<evidence type="ECO:0000313" key="3">
    <source>
        <dbReference type="EMBL" id="TKC18874.1"/>
    </source>
</evidence>
<evidence type="ECO:0000256" key="1">
    <source>
        <dbReference type="ARBA" id="ARBA00006817"/>
    </source>
</evidence>
<name>A0A4U1D8W8_9BACI</name>
<protein>
    <submittedName>
        <fullName evidence="3">SRPBCC domain-containing protein</fullName>
    </submittedName>
</protein>
<dbReference type="Pfam" id="PF08327">
    <property type="entry name" value="AHSA1"/>
    <property type="match status" value="1"/>
</dbReference>
<proteinExistence type="inferred from homology"/>
<evidence type="ECO:0000313" key="4">
    <source>
        <dbReference type="Proteomes" id="UP000307756"/>
    </source>
</evidence>
<feature type="domain" description="Activator of Hsp90 ATPase homologue 1/2-like C-terminal" evidence="2">
    <location>
        <begin position="28"/>
        <end position="152"/>
    </location>
</feature>